<dbReference type="Pfam" id="PF00419">
    <property type="entry name" value="Fimbrial"/>
    <property type="match status" value="1"/>
</dbReference>
<keyword evidence="8" id="KW-1185">Reference proteome</keyword>
<dbReference type="InterPro" id="IPR000259">
    <property type="entry name" value="Adhesion_dom_fimbrial"/>
</dbReference>
<dbReference type="InterPro" id="IPR036937">
    <property type="entry name" value="Adhesion_dom_fimbrial_sf"/>
</dbReference>
<dbReference type="InterPro" id="IPR050263">
    <property type="entry name" value="Bact_Fimbrial_Adh_Pro"/>
</dbReference>
<dbReference type="KEGG" id="cnt:JT31_22465"/>
<evidence type="ECO:0000256" key="1">
    <source>
        <dbReference type="ARBA" id="ARBA00004561"/>
    </source>
</evidence>
<dbReference type="AlphaFoldDB" id="A0A089Q3L9"/>
<evidence type="ECO:0000256" key="3">
    <source>
        <dbReference type="ARBA" id="ARBA00022729"/>
    </source>
</evidence>
<feature type="signal peptide" evidence="5">
    <location>
        <begin position="1"/>
        <end position="27"/>
    </location>
</feature>
<dbReference type="SUPFAM" id="SSF49401">
    <property type="entry name" value="Bacterial adhesins"/>
    <property type="match status" value="1"/>
</dbReference>
<evidence type="ECO:0000313" key="7">
    <source>
        <dbReference type="EMBL" id="AIR07277.1"/>
    </source>
</evidence>
<dbReference type="InterPro" id="IPR008966">
    <property type="entry name" value="Adhesion_dom_sf"/>
</dbReference>
<evidence type="ECO:0000256" key="2">
    <source>
        <dbReference type="ARBA" id="ARBA00006671"/>
    </source>
</evidence>
<keyword evidence="3 5" id="KW-0732">Signal</keyword>
<dbReference type="Gene3D" id="2.60.40.1090">
    <property type="entry name" value="Fimbrial-type adhesion domain"/>
    <property type="match status" value="1"/>
</dbReference>
<comment type="subcellular location">
    <subcellularLocation>
        <location evidence="1">Fimbrium</location>
    </subcellularLocation>
</comment>
<dbReference type="RefSeq" id="WP_038482266.1">
    <property type="nucleotide sequence ID" value="NZ_CP009451.1"/>
</dbReference>
<dbReference type="OrthoDB" id="6986861at2"/>
<keyword evidence="4" id="KW-0281">Fimbrium</keyword>
<protein>
    <submittedName>
        <fullName evidence="7">Pilin</fullName>
    </submittedName>
</protein>
<accession>A0A089Q3L9</accession>
<feature type="chain" id="PRO_5001848985" evidence="5">
    <location>
        <begin position="28"/>
        <end position="185"/>
    </location>
</feature>
<dbReference type="GO" id="GO:0043709">
    <property type="term" value="P:cell adhesion involved in single-species biofilm formation"/>
    <property type="evidence" value="ECO:0007669"/>
    <property type="project" value="TreeGrafter"/>
</dbReference>
<dbReference type="EMBL" id="CP009451">
    <property type="protein sequence ID" value="AIR07277.1"/>
    <property type="molecule type" value="Genomic_DNA"/>
</dbReference>
<sequence>MNSSASFVVPSLFVWLVLSPASPGALAKNAADQGHGKVSMQGSIIDTPCAIAVASREQAIDLITIPLEQVIRDGAGPSKPFSIHLENCAFEQLIPNQQDWSHFMVTFDGPVTDGELFALHGGARGIGLEISDATGNRMQPGIASQAGLLQPGAMRLDYTLRLVGNHQKLRAGAYSTTVRFKLDYF</sequence>
<gene>
    <name evidence="7" type="ORF">JT31_22465</name>
</gene>
<comment type="similarity">
    <text evidence="2">Belongs to the fimbrial protein family.</text>
</comment>
<name>A0A089Q3L9_9ENTR</name>
<dbReference type="PANTHER" id="PTHR33420:SF3">
    <property type="entry name" value="FIMBRIAL SUBUNIT ELFA"/>
    <property type="match status" value="1"/>
</dbReference>
<dbReference type="GO" id="GO:0009289">
    <property type="term" value="C:pilus"/>
    <property type="evidence" value="ECO:0007669"/>
    <property type="project" value="UniProtKB-SubCell"/>
</dbReference>
<organism evidence="7 8">
    <name type="scientific">Cedecea neteri</name>
    <dbReference type="NCBI Taxonomy" id="158822"/>
    <lineage>
        <taxon>Bacteria</taxon>
        <taxon>Pseudomonadati</taxon>
        <taxon>Pseudomonadota</taxon>
        <taxon>Gammaproteobacteria</taxon>
        <taxon>Enterobacterales</taxon>
        <taxon>Enterobacteriaceae</taxon>
        <taxon>Cedecea</taxon>
    </lineage>
</organism>
<reference evidence="7 8" key="1">
    <citation type="submission" date="2014-09" db="EMBL/GenBank/DDBJ databases">
        <title>Cedecea neteri SSMD04 Genome Sequencing.</title>
        <authorList>
            <person name="Tan J.-Y."/>
        </authorList>
    </citation>
    <scope>NUCLEOTIDE SEQUENCE [LARGE SCALE GENOMIC DNA]</scope>
    <source>
        <strain evidence="7 8">SSMD04</strain>
    </source>
</reference>
<evidence type="ECO:0000259" key="6">
    <source>
        <dbReference type="Pfam" id="PF00419"/>
    </source>
</evidence>
<evidence type="ECO:0000256" key="5">
    <source>
        <dbReference type="SAM" id="SignalP"/>
    </source>
</evidence>
<feature type="domain" description="Fimbrial-type adhesion" evidence="6">
    <location>
        <begin position="39"/>
        <end position="184"/>
    </location>
</feature>
<dbReference type="PANTHER" id="PTHR33420">
    <property type="entry name" value="FIMBRIAL SUBUNIT ELFA-RELATED"/>
    <property type="match status" value="1"/>
</dbReference>
<dbReference type="Proteomes" id="UP000029481">
    <property type="component" value="Chromosome"/>
</dbReference>
<proteinExistence type="inferred from homology"/>
<evidence type="ECO:0000256" key="4">
    <source>
        <dbReference type="ARBA" id="ARBA00023263"/>
    </source>
</evidence>
<evidence type="ECO:0000313" key="8">
    <source>
        <dbReference type="Proteomes" id="UP000029481"/>
    </source>
</evidence>